<keyword evidence="3" id="KW-1185">Reference proteome</keyword>
<dbReference type="SUPFAM" id="SSF52047">
    <property type="entry name" value="RNI-like"/>
    <property type="match status" value="1"/>
</dbReference>
<protein>
    <recommendedName>
        <fullName evidence="4">Disease resistance protein RGA3</fullName>
    </recommendedName>
</protein>
<dbReference type="STRING" id="22663.A0A2I0ISZ1"/>
<sequence>MIDTAWSLHYGIVHRGLNRAYSTSCKLLRSNYPKLVNSSSQVEFLEEGQWIELSESESETPPSNSFPSLEEIRLESLRKFRGWERRRMRRRSSSRVGQEEEDIQEEVEEEDDDSLLMLPLFSHKVKSLAIKDCRRLKGPPVWAILRYLTALESLTIYDCPQLDLSTGESEYQEDMPEGPTYKLRELKFRWIWNMGTLPWWIQHLTNLESLKIEFCLNLRAFPEWFPQLTSLKRLEICGEKLIRRCRRNIGEDWPKISHIPDIYVRLNLALPLEKI</sequence>
<gene>
    <name evidence="2" type="ORF">CRG98_032527</name>
</gene>
<evidence type="ECO:0000313" key="2">
    <source>
        <dbReference type="EMBL" id="PKI47114.1"/>
    </source>
</evidence>
<dbReference type="AlphaFoldDB" id="A0A2I0ISZ1"/>
<comment type="caution">
    <text evidence="2">The sequence shown here is derived from an EMBL/GenBank/DDBJ whole genome shotgun (WGS) entry which is preliminary data.</text>
</comment>
<dbReference type="InterPro" id="IPR032675">
    <property type="entry name" value="LRR_dom_sf"/>
</dbReference>
<proteinExistence type="predicted"/>
<evidence type="ECO:0000256" key="1">
    <source>
        <dbReference type="ARBA" id="ARBA00022821"/>
    </source>
</evidence>
<organism evidence="2 3">
    <name type="scientific">Punica granatum</name>
    <name type="common">Pomegranate</name>
    <dbReference type="NCBI Taxonomy" id="22663"/>
    <lineage>
        <taxon>Eukaryota</taxon>
        <taxon>Viridiplantae</taxon>
        <taxon>Streptophyta</taxon>
        <taxon>Embryophyta</taxon>
        <taxon>Tracheophyta</taxon>
        <taxon>Spermatophyta</taxon>
        <taxon>Magnoliopsida</taxon>
        <taxon>eudicotyledons</taxon>
        <taxon>Gunneridae</taxon>
        <taxon>Pentapetalae</taxon>
        <taxon>rosids</taxon>
        <taxon>malvids</taxon>
        <taxon>Myrtales</taxon>
        <taxon>Lythraceae</taxon>
        <taxon>Punica</taxon>
    </lineage>
</organism>
<evidence type="ECO:0000313" key="3">
    <source>
        <dbReference type="Proteomes" id="UP000233551"/>
    </source>
</evidence>
<reference evidence="2 3" key="1">
    <citation type="submission" date="2017-11" db="EMBL/GenBank/DDBJ databases">
        <title>De-novo sequencing of pomegranate (Punica granatum L.) genome.</title>
        <authorList>
            <person name="Akparov Z."/>
            <person name="Amiraslanov A."/>
            <person name="Hajiyeva S."/>
            <person name="Abbasov M."/>
            <person name="Kaur K."/>
            <person name="Hamwieh A."/>
            <person name="Solovyev V."/>
            <person name="Salamov A."/>
            <person name="Braich B."/>
            <person name="Kosarev P."/>
            <person name="Mahmoud A."/>
            <person name="Hajiyev E."/>
            <person name="Babayeva S."/>
            <person name="Izzatullayeva V."/>
            <person name="Mammadov A."/>
            <person name="Mammadov A."/>
            <person name="Sharifova S."/>
            <person name="Ojaghi J."/>
            <person name="Eynullazada K."/>
            <person name="Bayramov B."/>
            <person name="Abdulazimova A."/>
            <person name="Shahmuradov I."/>
        </authorList>
    </citation>
    <scope>NUCLEOTIDE SEQUENCE [LARGE SCALE GENOMIC DNA]</scope>
    <source>
        <strain evidence="3">cv. AG2017</strain>
        <tissue evidence="2">Leaf</tissue>
    </source>
</reference>
<dbReference type="EMBL" id="PGOL01002555">
    <property type="protein sequence ID" value="PKI47114.1"/>
    <property type="molecule type" value="Genomic_DNA"/>
</dbReference>
<evidence type="ECO:0008006" key="4">
    <source>
        <dbReference type="Google" id="ProtNLM"/>
    </source>
</evidence>
<name>A0A2I0ISZ1_PUNGR</name>
<keyword evidence="1" id="KW-0611">Plant defense</keyword>
<dbReference type="PANTHER" id="PTHR36766">
    <property type="entry name" value="PLANT BROAD-SPECTRUM MILDEW RESISTANCE PROTEIN RPW8"/>
    <property type="match status" value="1"/>
</dbReference>
<dbReference type="Proteomes" id="UP000233551">
    <property type="component" value="Unassembled WGS sequence"/>
</dbReference>
<dbReference type="PANTHER" id="PTHR36766:SF40">
    <property type="entry name" value="DISEASE RESISTANCE PROTEIN RGA3"/>
    <property type="match status" value="1"/>
</dbReference>
<dbReference type="GO" id="GO:0006952">
    <property type="term" value="P:defense response"/>
    <property type="evidence" value="ECO:0007669"/>
    <property type="project" value="UniProtKB-KW"/>
</dbReference>
<dbReference type="Gene3D" id="3.80.10.10">
    <property type="entry name" value="Ribonuclease Inhibitor"/>
    <property type="match status" value="1"/>
</dbReference>
<accession>A0A2I0ISZ1</accession>